<reference evidence="2 3" key="1">
    <citation type="submission" date="2017-07" db="EMBL/GenBank/DDBJ databases">
        <title>Whole genome sequence of Streptococcus tigurinus, strain osk_001, isolated from post-mortem material.</title>
        <authorList>
            <person name="Yoshizawa H."/>
            <person name="Motooka D."/>
            <person name="Katada R."/>
            <person name="Matsumoto Y."/>
            <person name="Nakamura S."/>
            <person name="Morii E."/>
            <person name="Iida T."/>
            <person name="Matsumoto H."/>
        </authorList>
    </citation>
    <scope>NUCLEOTIDE SEQUENCE [LARGE SCALE GENOMIC DNA]</scope>
    <source>
        <strain evidence="3">osk_001</strain>
    </source>
</reference>
<dbReference type="AlphaFoldDB" id="A0A224A8L3"/>
<dbReference type="NCBIfam" id="TIGR01716">
    <property type="entry name" value="RGG_Cterm"/>
    <property type="match status" value="1"/>
</dbReference>
<gene>
    <name evidence="2" type="ORF">STO1_017260</name>
</gene>
<name>A0A224A8L3_STROR</name>
<dbReference type="InterPro" id="IPR053163">
    <property type="entry name" value="HTH-type_regulator_Rgg"/>
</dbReference>
<evidence type="ECO:0000313" key="2">
    <source>
        <dbReference type="EMBL" id="BBA09330.1"/>
    </source>
</evidence>
<evidence type="ECO:0000313" key="3">
    <source>
        <dbReference type="Proteomes" id="UP000218665"/>
    </source>
</evidence>
<dbReference type="PANTHER" id="PTHR37038">
    <property type="entry name" value="TRANSCRIPTIONAL REGULATOR-RELATED"/>
    <property type="match status" value="1"/>
</dbReference>
<evidence type="ECO:0000259" key="1">
    <source>
        <dbReference type="Pfam" id="PF21259"/>
    </source>
</evidence>
<dbReference type="GO" id="GO:0003677">
    <property type="term" value="F:DNA binding"/>
    <property type="evidence" value="ECO:0007669"/>
    <property type="project" value="InterPro"/>
</dbReference>
<dbReference type="CDD" id="cd00093">
    <property type="entry name" value="HTH_XRE"/>
    <property type="match status" value="1"/>
</dbReference>
<proteinExistence type="predicted"/>
<feature type="domain" description="HTH-type transcriptional regulator Rgg C-terminal" evidence="1">
    <location>
        <begin position="98"/>
        <end position="201"/>
    </location>
</feature>
<dbReference type="Pfam" id="PF21259">
    <property type="entry name" value="Rgg_C"/>
    <property type="match status" value="1"/>
</dbReference>
<dbReference type="SUPFAM" id="SSF47413">
    <property type="entry name" value="lambda repressor-like DNA-binding domains"/>
    <property type="match status" value="1"/>
</dbReference>
<dbReference type="EMBL" id="AP018338">
    <property type="protein sequence ID" value="BBA09330.1"/>
    <property type="molecule type" value="Genomic_DNA"/>
</dbReference>
<accession>A0A224A8L3</accession>
<protein>
    <submittedName>
        <fullName evidence="2">Transcriptional activator, Rgg/GadR/MutR family, C-terminal domain protein</fullName>
    </submittedName>
</protein>
<organism evidence="2 3">
    <name type="scientific">Streptococcus oralis subsp. tigurinus</name>
    <dbReference type="NCBI Taxonomy" id="1077464"/>
    <lineage>
        <taxon>Bacteria</taxon>
        <taxon>Bacillati</taxon>
        <taxon>Bacillota</taxon>
        <taxon>Bacilli</taxon>
        <taxon>Lactobacillales</taxon>
        <taxon>Streptococcaceae</taxon>
        <taxon>Streptococcus</taxon>
    </lineage>
</organism>
<sequence length="202" mass="23587">MEQIGKVFRQLRESRNISLRQATGGQFSPSMLSRFETGQSELSVEKFLFALENISASVEEILFLARGFHYDTDSELRKEIIDVLDPKNIAPLEDLYRKEYQKQTHSQNKQKHILNAIIIKSYMKSMDERVELTAEEGKVLHDYLFSTEIWGNYELNLFSVSSPLLSVSLFTRYVREMVRKSDFLMETKGNRNLFHTMLLNGF</sequence>
<dbReference type="Gene3D" id="1.25.40.10">
    <property type="entry name" value="Tetratricopeptide repeat domain"/>
    <property type="match status" value="1"/>
</dbReference>
<dbReference type="InterPro" id="IPR001387">
    <property type="entry name" value="Cro/C1-type_HTH"/>
</dbReference>
<dbReference type="InterPro" id="IPR010057">
    <property type="entry name" value="Transcription_activator_Rgg_C"/>
</dbReference>
<dbReference type="InterPro" id="IPR010982">
    <property type="entry name" value="Lambda_DNA-bd_dom_sf"/>
</dbReference>
<dbReference type="Proteomes" id="UP000218665">
    <property type="component" value="Chromosome"/>
</dbReference>
<dbReference type="InterPro" id="IPR011990">
    <property type="entry name" value="TPR-like_helical_dom_sf"/>
</dbReference>
<dbReference type="PANTHER" id="PTHR37038:SF12">
    <property type="entry name" value="TRANSCRIPTIONAL REGULATOR"/>
    <property type="match status" value="1"/>
</dbReference>